<feature type="transmembrane region" description="Helical" evidence="1">
    <location>
        <begin position="7"/>
        <end position="29"/>
    </location>
</feature>
<protein>
    <recommendedName>
        <fullName evidence="4">DUF4321 domain-containing protein</fullName>
    </recommendedName>
</protein>
<gene>
    <name evidence="2" type="ORF">ABID56_001363</name>
</gene>
<name>A0ABV2KUL7_9BACI</name>
<dbReference type="EMBL" id="JBEPMX010000006">
    <property type="protein sequence ID" value="MET3683268.1"/>
    <property type="molecule type" value="Genomic_DNA"/>
</dbReference>
<evidence type="ECO:0008006" key="4">
    <source>
        <dbReference type="Google" id="ProtNLM"/>
    </source>
</evidence>
<dbReference type="RefSeq" id="WP_354219850.1">
    <property type="nucleotide sequence ID" value="NZ_JBEPMX010000006.1"/>
</dbReference>
<keyword evidence="1" id="KW-0812">Transmembrane</keyword>
<evidence type="ECO:0000313" key="2">
    <source>
        <dbReference type="EMBL" id="MET3683268.1"/>
    </source>
</evidence>
<keyword evidence="3" id="KW-1185">Reference proteome</keyword>
<keyword evidence="1" id="KW-0472">Membrane</keyword>
<sequence>MIILNKALGLISAIVLLFITVVAGFYAIFQVNQLAILPIEDCRSSFIFTPESVEYCSDIYLVDEMLIAFRFPVTYVALAAVIGLVVLVVKFFHAPKD</sequence>
<evidence type="ECO:0000256" key="1">
    <source>
        <dbReference type="SAM" id="Phobius"/>
    </source>
</evidence>
<feature type="transmembrane region" description="Helical" evidence="1">
    <location>
        <begin position="73"/>
        <end position="92"/>
    </location>
</feature>
<keyword evidence="1" id="KW-1133">Transmembrane helix</keyword>
<evidence type="ECO:0000313" key="3">
    <source>
        <dbReference type="Proteomes" id="UP001549167"/>
    </source>
</evidence>
<reference evidence="2 3" key="1">
    <citation type="submission" date="2024-06" db="EMBL/GenBank/DDBJ databases">
        <title>Genomic Encyclopedia of Type Strains, Phase IV (KMG-IV): sequencing the most valuable type-strain genomes for metagenomic binning, comparative biology and taxonomic classification.</title>
        <authorList>
            <person name="Goeker M."/>
        </authorList>
    </citation>
    <scope>NUCLEOTIDE SEQUENCE [LARGE SCALE GENOMIC DNA]</scope>
    <source>
        <strain evidence="2 3">DSM 23520</strain>
    </source>
</reference>
<accession>A0ABV2KUL7</accession>
<dbReference type="Proteomes" id="UP001549167">
    <property type="component" value="Unassembled WGS sequence"/>
</dbReference>
<organism evidence="2 3">
    <name type="scientific">Alkalibacillus flavidus</name>
    <dbReference type="NCBI Taxonomy" id="546021"/>
    <lineage>
        <taxon>Bacteria</taxon>
        <taxon>Bacillati</taxon>
        <taxon>Bacillota</taxon>
        <taxon>Bacilli</taxon>
        <taxon>Bacillales</taxon>
        <taxon>Bacillaceae</taxon>
        <taxon>Alkalibacillus</taxon>
    </lineage>
</organism>
<proteinExistence type="predicted"/>
<comment type="caution">
    <text evidence="2">The sequence shown here is derived from an EMBL/GenBank/DDBJ whole genome shotgun (WGS) entry which is preliminary data.</text>
</comment>